<evidence type="ECO:0000313" key="2">
    <source>
        <dbReference type="EMBL" id="KAA1056181.1"/>
    </source>
</evidence>
<evidence type="ECO:0008006" key="4">
    <source>
        <dbReference type="Google" id="ProtNLM"/>
    </source>
</evidence>
<feature type="signal peptide" evidence="1">
    <location>
        <begin position="1"/>
        <end position="19"/>
    </location>
</feature>
<dbReference type="EMBL" id="VEWN01000004">
    <property type="protein sequence ID" value="KAA1056181.1"/>
    <property type="molecule type" value="Genomic_DNA"/>
</dbReference>
<name>A0A5B0KW15_9PROT</name>
<accession>A0A5B0KW15</accession>
<reference evidence="2 3" key="1">
    <citation type="submission" date="2019-07" db="EMBL/GenBank/DDBJ databases">
        <title>Genome sequencing of the stress-tolerant strain Azospirillum brasilense Az19.</title>
        <authorList>
            <person name="Maroniche G.A."/>
            <person name="Garcia J.E."/>
            <person name="Pagnussat L."/>
            <person name="Amenta M."/>
            <person name="Creus C.M."/>
        </authorList>
    </citation>
    <scope>NUCLEOTIDE SEQUENCE [LARGE SCALE GENOMIC DNA]</scope>
    <source>
        <strain evidence="2 3">Az19</strain>
    </source>
</reference>
<dbReference type="Proteomes" id="UP000325333">
    <property type="component" value="Unassembled WGS sequence"/>
</dbReference>
<proteinExistence type="predicted"/>
<organism evidence="2 3">
    <name type="scientific">Azospirillum argentinense</name>
    <dbReference type="NCBI Taxonomy" id="2970906"/>
    <lineage>
        <taxon>Bacteria</taxon>
        <taxon>Pseudomonadati</taxon>
        <taxon>Pseudomonadota</taxon>
        <taxon>Alphaproteobacteria</taxon>
        <taxon>Rhodospirillales</taxon>
        <taxon>Azospirillaceae</taxon>
        <taxon>Azospirillum</taxon>
    </lineage>
</organism>
<protein>
    <recommendedName>
        <fullName evidence="4">DUF4136 domain-containing protein</fullName>
    </recommendedName>
</protein>
<feature type="chain" id="PRO_5022663637" description="DUF4136 domain-containing protein" evidence="1">
    <location>
        <begin position="20"/>
        <end position="200"/>
    </location>
</feature>
<sequence length="200" mass="20827">MKCVSLFAAAAAITLLLSGCQTKPTQQTTRSLTTYRVVGVSYEAVAAAVTKGLQGTNADSVKIDRSFPPAQLAAQPARLELKSPFSGSKLGALAEASGSRIQVPSCQDAPYIATGADKSMAGYGESTGYYVCLWPYQDGVSLDIFTSFSIQSGGIANIGTDLARSVVGDSSQFIQRSIDAVLENVRATGASVEKVSELKA</sequence>
<dbReference type="AlphaFoldDB" id="A0A5B0KW15"/>
<comment type="caution">
    <text evidence="2">The sequence shown here is derived from an EMBL/GenBank/DDBJ whole genome shotgun (WGS) entry which is preliminary data.</text>
</comment>
<evidence type="ECO:0000313" key="3">
    <source>
        <dbReference type="Proteomes" id="UP000325333"/>
    </source>
</evidence>
<evidence type="ECO:0000256" key="1">
    <source>
        <dbReference type="SAM" id="SignalP"/>
    </source>
</evidence>
<gene>
    <name evidence="2" type="ORF">FH063_004329</name>
</gene>
<dbReference type="PROSITE" id="PS51257">
    <property type="entry name" value="PROKAR_LIPOPROTEIN"/>
    <property type="match status" value="1"/>
</dbReference>
<keyword evidence="1" id="KW-0732">Signal</keyword>